<evidence type="ECO:0000256" key="1">
    <source>
        <dbReference type="SAM" id="MobiDB-lite"/>
    </source>
</evidence>
<dbReference type="AlphaFoldDB" id="A0A381EC08"/>
<proteinExistence type="predicted"/>
<protein>
    <submittedName>
        <fullName evidence="2">Uncharacterized protein</fullName>
    </submittedName>
</protein>
<sequence length="47" mass="5296">MNTTTLNPGSDEAIEQWTDKNTGEKPGRFPDPPPNHDPQIFNDDIPF</sequence>
<name>A0A381EC08_9GAMM</name>
<dbReference type="RefSeq" id="WP_172542319.1">
    <property type="nucleotide sequence ID" value="NZ_JBHLZC010000003.1"/>
</dbReference>
<feature type="compositionally biased region" description="Basic and acidic residues" evidence="1">
    <location>
        <begin position="17"/>
        <end position="28"/>
    </location>
</feature>
<reference evidence="2 3" key="1">
    <citation type="submission" date="2018-06" db="EMBL/GenBank/DDBJ databases">
        <authorList>
            <consortium name="Pathogen Informatics"/>
            <person name="Doyle S."/>
        </authorList>
    </citation>
    <scope>NUCLEOTIDE SEQUENCE [LARGE SCALE GENOMIC DNA]</scope>
    <source>
        <strain evidence="2 3">NCTC13294</strain>
    </source>
</reference>
<dbReference type="EMBL" id="UFUW01000001">
    <property type="protein sequence ID" value="SUX24502.1"/>
    <property type="molecule type" value="Genomic_DNA"/>
</dbReference>
<organism evidence="2 3">
    <name type="scientific">Cardiobacterium valvarum</name>
    <dbReference type="NCBI Taxonomy" id="194702"/>
    <lineage>
        <taxon>Bacteria</taxon>
        <taxon>Pseudomonadati</taxon>
        <taxon>Pseudomonadota</taxon>
        <taxon>Gammaproteobacteria</taxon>
        <taxon>Cardiobacteriales</taxon>
        <taxon>Cardiobacteriaceae</taxon>
        <taxon>Cardiobacterium</taxon>
    </lineage>
</organism>
<keyword evidence="3" id="KW-1185">Reference proteome</keyword>
<feature type="region of interest" description="Disordered" evidence="1">
    <location>
        <begin position="1"/>
        <end position="47"/>
    </location>
</feature>
<gene>
    <name evidence="2" type="ORF">NCTC13294_01906</name>
</gene>
<accession>A0A381EC08</accession>
<evidence type="ECO:0000313" key="3">
    <source>
        <dbReference type="Proteomes" id="UP000254572"/>
    </source>
</evidence>
<evidence type="ECO:0000313" key="2">
    <source>
        <dbReference type="EMBL" id="SUX24502.1"/>
    </source>
</evidence>
<dbReference type="Proteomes" id="UP000254572">
    <property type="component" value="Unassembled WGS sequence"/>
</dbReference>